<dbReference type="AlphaFoldDB" id="A0A4Q9DM66"/>
<dbReference type="Gene3D" id="2.130.10.10">
    <property type="entry name" value="YVTN repeat-like/Quinoprotein amine dehydrogenase"/>
    <property type="match status" value="1"/>
</dbReference>
<evidence type="ECO:0000313" key="5">
    <source>
        <dbReference type="Proteomes" id="UP000293142"/>
    </source>
</evidence>
<dbReference type="PROSITE" id="PS51257">
    <property type="entry name" value="PROKAR_LIPOPROTEIN"/>
    <property type="match status" value="1"/>
</dbReference>
<reference evidence="4 5" key="1">
    <citation type="submission" date="2019-02" db="EMBL/GenBank/DDBJ databases">
        <title>Paenibacillus sp. nov., isolated from surface-sterilized tissue of Thalictrum simplex L.</title>
        <authorList>
            <person name="Tuo L."/>
        </authorList>
    </citation>
    <scope>NUCLEOTIDE SEQUENCE [LARGE SCALE GENOMIC DNA]</scope>
    <source>
        <strain evidence="4 5">N2SHLJ1</strain>
    </source>
</reference>
<dbReference type="InterPro" id="IPR058667">
    <property type="entry name" value="DUF6242_C"/>
</dbReference>
<feature type="domain" description="DUF6242" evidence="3">
    <location>
        <begin position="70"/>
        <end position="290"/>
    </location>
</feature>
<feature type="compositionally biased region" description="Basic and acidic residues" evidence="1">
    <location>
        <begin position="43"/>
        <end position="56"/>
    </location>
</feature>
<dbReference type="Proteomes" id="UP000293142">
    <property type="component" value="Unassembled WGS sequence"/>
</dbReference>
<feature type="compositionally biased region" description="Low complexity" evidence="1">
    <location>
        <begin position="60"/>
        <end position="74"/>
    </location>
</feature>
<accession>A0A4Q9DM66</accession>
<gene>
    <name evidence="4" type="ORF">EYB31_24375</name>
</gene>
<organism evidence="4 5">
    <name type="scientific">Paenibacillus thalictri</name>
    <dbReference type="NCBI Taxonomy" id="2527873"/>
    <lineage>
        <taxon>Bacteria</taxon>
        <taxon>Bacillati</taxon>
        <taxon>Bacillota</taxon>
        <taxon>Bacilli</taxon>
        <taxon>Bacillales</taxon>
        <taxon>Paenibacillaceae</taxon>
        <taxon>Paenibacillus</taxon>
    </lineage>
</organism>
<keyword evidence="5" id="KW-1185">Reference proteome</keyword>
<evidence type="ECO:0000256" key="2">
    <source>
        <dbReference type="SAM" id="SignalP"/>
    </source>
</evidence>
<protein>
    <recommendedName>
        <fullName evidence="3">DUF6242 domain-containing protein</fullName>
    </recommendedName>
</protein>
<evidence type="ECO:0000259" key="3">
    <source>
        <dbReference type="Pfam" id="PF25852"/>
    </source>
</evidence>
<keyword evidence="2" id="KW-0732">Signal</keyword>
<dbReference type="EMBL" id="SIRE01000018">
    <property type="protein sequence ID" value="TBL75142.1"/>
    <property type="molecule type" value="Genomic_DNA"/>
</dbReference>
<dbReference type="CDD" id="cd15482">
    <property type="entry name" value="Sialidase_non-viral"/>
    <property type="match status" value="1"/>
</dbReference>
<feature type="region of interest" description="Disordered" evidence="1">
    <location>
        <begin position="39"/>
        <end position="80"/>
    </location>
</feature>
<sequence length="417" mass="46161">MKKAVVYVLLVSMGAMSLAGCQEGSGKEAAKTTLSQTLTALSPDKKQGRSKDDQAKDTINNSAANDYSSSDAPSTGNLEQPLYLDGDNDWVIFDGTLLRSDHNGQQWEPVLVDNILSSDQLLSGYFSSPLTGWVFYWRDDKNKPSLVIAHTEPDYSMEGKITPWSTEALPTEEDWETSPDVAVHFFSYEYRPSYALLSSGPAAGQMMKSLYLSDDHGVNWKRLGNLTSMIKGYPTGISFRSSDVGWISCSIRGEERIQFYRTKDGGRTWSEQPLPFPEPFQGSGSYAETYAPVFDQENDHHGILFAEFVNDLGKTLVPYETQDGGETWIPKSPLPEEVKSPPIAGINFLEMNGWALSADGSTLYTINDINKGWQVIRPSRELQRASGMYFRGDGSGHVLMNGHELRTSDGGKTWLAP</sequence>
<feature type="signal peptide" evidence="2">
    <location>
        <begin position="1"/>
        <end position="19"/>
    </location>
</feature>
<name>A0A4Q9DM66_9BACL</name>
<dbReference type="Pfam" id="PF25852">
    <property type="entry name" value="DUF6242_C"/>
    <property type="match status" value="1"/>
</dbReference>
<evidence type="ECO:0000313" key="4">
    <source>
        <dbReference type="EMBL" id="TBL75142.1"/>
    </source>
</evidence>
<feature type="chain" id="PRO_5039234181" description="DUF6242 domain-containing protein" evidence="2">
    <location>
        <begin position="20"/>
        <end position="417"/>
    </location>
</feature>
<dbReference type="SUPFAM" id="SSF110296">
    <property type="entry name" value="Oligoxyloglucan reducing end-specific cellobiohydrolase"/>
    <property type="match status" value="1"/>
</dbReference>
<proteinExistence type="predicted"/>
<evidence type="ECO:0000256" key="1">
    <source>
        <dbReference type="SAM" id="MobiDB-lite"/>
    </source>
</evidence>
<dbReference type="InterPro" id="IPR015943">
    <property type="entry name" value="WD40/YVTN_repeat-like_dom_sf"/>
</dbReference>
<comment type="caution">
    <text evidence="4">The sequence shown here is derived from an EMBL/GenBank/DDBJ whole genome shotgun (WGS) entry which is preliminary data.</text>
</comment>